<organism evidence="4 5">
    <name type="scientific">Hydnomerulius pinastri MD-312</name>
    <dbReference type="NCBI Taxonomy" id="994086"/>
    <lineage>
        <taxon>Eukaryota</taxon>
        <taxon>Fungi</taxon>
        <taxon>Dikarya</taxon>
        <taxon>Basidiomycota</taxon>
        <taxon>Agaricomycotina</taxon>
        <taxon>Agaricomycetes</taxon>
        <taxon>Agaricomycetidae</taxon>
        <taxon>Boletales</taxon>
        <taxon>Boletales incertae sedis</taxon>
        <taxon>Leucogyrophana</taxon>
    </lineage>
</organism>
<feature type="region of interest" description="Disordered" evidence="3">
    <location>
        <begin position="113"/>
        <end position="136"/>
    </location>
</feature>
<dbReference type="InterPro" id="IPR015943">
    <property type="entry name" value="WD40/YVTN_repeat-like_dom_sf"/>
</dbReference>
<evidence type="ECO:0000256" key="2">
    <source>
        <dbReference type="ARBA" id="ARBA00022737"/>
    </source>
</evidence>
<dbReference type="PANTHER" id="PTHR22838:SF0">
    <property type="entry name" value="WD REPEAT-CONTAINING PROTEIN 26"/>
    <property type="match status" value="1"/>
</dbReference>
<gene>
    <name evidence="4" type="ORF">HYDPIDRAFT_118829</name>
</gene>
<dbReference type="HOGENOM" id="CLU_1875706_0_0_1"/>
<dbReference type="OrthoDB" id="972532at2759"/>
<dbReference type="EMBL" id="KN839898">
    <property type="protein sequence ID" value="KIJ59076.1"/>
    <property type="molecule type" value="Genomic_DNA"/>
</dbReference>
<evidence type="ECO:0008006" key="6">
    <source>
        <dbReference type="Google" id="ProtNLM"/>
    </source>
</evidence>
<dbReference type="Proteomes" id="UP000053820">
    <property type="component" value="Unassembled WGS sequence"/>
</dbReference>
<dbReference type="InterPro" id="IPR001680">
    <property type="entry name" value="WD40_rpt"/>
</dbReference>
<dbReference type="PANTHER" id="PTHR22838">
    <property type="entry name" value="WD REPEAT PROTEIN 26-RELATED"/>
    <property type="match status" value="1"/>
</dbReference>
<dbReference type="AlphaFoldDB" id="A0A0C9W801"/>
<reference evidence="4 5" key="1">
    <citation type="submission" date="2014-04" db="EMBL/GenBank/DDBJ databases">
        <title>Evolutionary Origins and Diversification of the Mycorrhizal Mutualists.</title>
        <authorList>
            <consortium name="DOE Joint Genome Institute"/>
            <consortium name="Mycorrhizal Genomics Consortium"/>
            <person name="Kohler A."/>
            <person name="Kuo A."/>
            <person name="Nagy L.G."/>
            <person name="Floudas D."/>
            <person name="Copeland A."/>
            <person name="Barry K.W."/>
            <person name="Cichocki N."/>
            <person name="Veneault-Fourrey C."/>
            <person name="LaButti K."/>
            <person name="Lindquist E.A."/>
            <person name="Lipzen A."/>
            <person name="Lundell T."/>
            <person name="Morin E."/>
            <person name="Murat C."/>
            <person name="Riley R."/>
            <person name="Ohm R."/>
            <person name="Sun H."/>
            <person name="Tunlid A."/>
            <person name="Henrissat B."/>
            <person name="Grigoriev I.V."/>
            <person name="Hibbett D.S."/>
            <person name="Martin F."/>
        </authorList>
    </citation>
    <scope>NUCLEOTIDE SEQUENCE [LARGE SCALE GENOMIC DNA]</scope>
    <source>
        <strain evidence="4 5">MD-312</strain>
    </source>
</reference>
<keyword evidence="1" id="KW-0853">WD repeat</keyword>
<evidence type="ECO:0000313" key="4">
    <source>
        <dbReference type="EMBL" id="KIJ59076.1"/>
    </source>
</evidence>
<protein>
    <recommendedName>
        <fullName evidence="6">Anaphase-promoting complex subunit 4 WD40 domain-containing protein</fullName>
    </recommendedName>
</protein>
<keyword evidence="2" id="KW-0677">Repeat</keyword>
<accession>A0A0C9W801</accession>
<dbReference type="Gene3D" id="2.130.10.10">
    <property type="entry name" value="YVTN repeat-like/Quinoprotein amine dehydrogenase"/>
    <property type="match status" value="1"/>
</dbReference>
<dbReference type="InterPro" id="IPR051350">
    <property type="entry name" value="WD_repeat-ST_regulator"/>
</dbReference>
<dbReference type="SMART" id="SM00320">
    <property type="entry name" value="WD40"/>
    <property type="match status" value="2"/>
</dbReference>
<feature type="compositionally biased region" description="Basic and acidic residues" evidence="3">
    <location>
        <begin position="121"/>
        <end position="136"/>
    </location>
</feature>
<sequence>MTALRRARLTDMLKPLLLMGEMVPHKALIRHLQFSPNGRYLATSSTDMTSVILRVGEALTTHRILEHVQGFIGQVAWSPNGRILLTDHTRAVKVWSKEGVCEETIERQNPVTSIIWPPTGEGKKMSPEDSLDENLR</sequence>
<evidence type="ECO:0000256" key="3">
    <source>
        <dbReference type="SAM" id="MobiDB-lite"/>
    </source>
</evidence>
<dbReference type="Pfam" id="PF00400">
    <property type="entry name" value="WD40"/>
    <property type="match status" value="2"/>
</dbReference>
<keyword evidence="5" id="KW-1185">Reference proteome</keyword>
<evidence type="ECO:0000256" key="1">
    <source>
        <dbReference type="ARBA" id="ARBA00022574"/>
    </source>
</evidence>
<evidence type="ECO:0000313" key="5">
    <source>
        <dbReference type="Proteomes" id="UP000053820"/>
    </source>
</evidence>
<name>A0A0C9W801_9AGAM</name>
<dbReference type="SUPFAM" id="SSF50960">
    <property type="entry name" value="TolB, C-terminal domain"/>
    <property type="match status" value="1"/>
</dbReference>
<proteinExistence type="predicted"/>